<comment type="caution">
    <text evidence="5">The sequence shown here is derived from an EMBL/GenBank/DDBJ whole genome shotgun (WGS) entry which is preliminary data.</text>
</comment>
<dbReference type="InterPro" id="IPR042070">
    <property type="entry name" value="PucR_C-HTH_sf"/>
</dbReference>
<dbReference type="InterPro" id="IPR025736">
    <property type="entry name" value="PucR_C-HTH_dom"/>
</dbReference>
<evidence type="ECO:0000259" key="3">
    <source>
        <dbReference type="Pfam" id="PF13556"/>
    </source>
</evidence>
<accession>A0A132N717</accession>
<dbReference type="Pfam" id="PF13556">
    <property type="entry name" value="HTH_30"/>
    <property type="match status" value="1"/>
</dbReference>
<comment type="similarity">
    <text evidence="1">Belongs to the CdaR family.</text>
</comment>
<dbReference type="EMBL" id="JYIJ01000012">
    <property type="protein sequence ID" value="KWX05362.1"/>
    <property type="molecule type" value="Genomic_DNA"/>
</dbReference>
<protein>
    <recommendedName>
        <fullName evidence="9">PucR family transcriptional regulator</fullName>
    </recommendedName>
</protein>
<evidence type="ECO:0000256" key="1">
    <source>
        <dbReference type="ARBA" id="ARBA00006754"/>
    </source>
</evidence>
<dbReference type="OrthoDB" id="8450798at2"/>
<evidence type="ECO:0000313" key="5">
    <source>
        <dbReference type="EMBL" id="KWX05362.1"/>
    </source>
</evidence>
<dbReference type="EMBL" id="JYIK01001055">
    <property type="protein sequence ID" value="KWX07461.1"/>
    <property type="molecule type" value="Genomic_DNA"/>
</dbReference>
<feature type="domain" description="Purine catabolism PurC-like" evidence="2">
    <location>
        <begin position="6"/>
        <end position="124"/>
    </location>
</feature>
<evidence type="ECO:0000313" key="7">
    <source>
        <dbReference type="Proteomes" id="UP000070598"/>
    </source>
</evidence>
<reference evidence="7" key="1">
    <citation type="submission" date="2015-02" db="EMBL/GenBank/DDBJ databases">
        <title>Physiological reanalysis, assessment of diazotrophy, and genome sequences of multiple isolates of Streptomyces thermoautotrophicus.</title>
        <authorList>
            <person name="MacKellar D.C."/>
            <person name="Lieber L."/>
            <person name="Norman J."/>
            <person name="Bolger A."/>
            <person name="Tobin C."/>
            <person name="Murray J.W."/>
            <person name="Friesen M."/>
            <person name="Prell J."/>
        </authorList>
    </citation>
    <scope>NUCLEOTIDE SEQUENCE [LARGE SCALE GENOMIC DNA]</scope>
    <source>
        <strain evidence="7">UBT1</strain>
    </source>
</reference>
<dbReference type="PATRIC" id="fig|1469144.8.peg.4947"/>
<evidence type="ECO:0000313" key="8">
    <source>
        <dbReference type="Proteomes" id="UP000070659"/>
    </source>
</evidence>
<sequence>MVALRDLLAEPSLNLRLCMGEPDALQREIRWVSVTELDDPSPFLNGGELVLTTGLRHRTAAAQAAFVQRLAAAQVTGIGFGTGLSHQAVPKGLLSAARTARIPVIEVPYETPFIAIDRYVADKIFEAYYRRQRELVEAHDTLSRALLSGQGLQALLRELHRMLGSPVSVIDYHGSILASEPQRAAWPVEQILRARRCRGRKAGGPPSVTVDPIQVEDTVVAFLCTRDAGDKAHILPYALSLIGLELARRQAVLRGRRELAGQVVEDIVNSSITNAEAERRLKAFGVDATGSHTVLVGAVDCEPQRLRSLPWSIYPLTHSAEEPHLSALVGRYLTVIVAAGQPVHDIAHMMREHLMRIGTDARVGIGGCYPGVNGLRWSFFEAREALSRGPGVHEREPLTLSTLLLSNRELPLKELGQEMLRPLLDFDEVHGGRLIETLQTFFEADGSVQQVAERLFVHRNTVRYRLAQIEQLTGRSLASMQHRTQLWLALQAMRLG</sequence>
<organism evidence="5 8">
    <name type="scientific">Carbonactinospora thermoautotrophica</name>
    <dbReference type="NCBI Taxonomy" id="1469144"/>
    <lineage>
        <taxon>Bacteria</taxon>
        <taxon>Bacillati</taxon>
        <taxon>Actinomycetota</taxon>
        <taxon>Actinomycetes</taxon>
        <taxon>Kitasatosporales</taxon>
        <taxon>Carbonactinosporaceae</taxon>
        <taxon>Carbonactinospora</taxon>
    </lineage>
</organism>
<dbReference type="Proteomes" id="UP000070659">
    <property type="component" value="Unassembled WGS sequence"/>
</dbReference>
<dbReference type="RefSeq" id="WP_066886241.1">
    <property type="nucleotide sequence ID" value="NZ_CP171739.1"/>
</dbReference>
<dbReference type="AlphaFoldDB" id="A0A132N717"/>
<dbReference type="InterPro" id="IPR051448">
    <property type="entry name" value="CdaR-like_regulators"/>
</dbReference>
<feature type="domain" description="CdaR GGDEF-like" evidence="4">
    <location>
        <begin position="274"/>
        <end position="386"/>
    </location>
</feature>
<evidence type="ECO:0008006" key="9">
    <source>
        <dbReference type="Google" id="ProtNLM"/>
    </source>
</evidence>
<dbReference type="InterPro" id="IPR041522">
    <property type="entry name" value="CdaR_GGDEF"/>
</dbReference>
<dbReference type="Gene3D" id="1.10.10.2840">
    <property type="entry name" value="PucR C-terminal helix-turn-helix domain"/>
    <property type="match status" value="1"/>
</dbReference>
<evidence type="ECO:0000313" key="6">
    <source>
        <dbReference type="EMBL" id="KWX07461.1"/>
    </source>
</evidence>
<reference evidence="5 8" key="2">
    <citation type="submission" date="2015-02" db="EMBL/GenBank/DDBJ databases">
        <title>Physiological reanalysis, assessment of diazotrophy, and genome sequences of multiple isolates of Streptomyces thermoautotrophicus.</title>
        <authorList>
            <person name="MacKellar D.C."/>
            <person name="Lieber L."/>
            <person name="Norman J."/>
            <person name="Bolger A."/>
            <person name="Tobin C."/>
            <person name="Murray J.W."/>
            <person name="Prell J."/>
        </authorList>
    </citation>
    <scope>NUCLEOTIDE SEQUENCE [LARGE SCALE GENOMIC DNA]</scope>
    <source>
        <strain evidence="5 8">UBT1</strain>
    </source>
</reference>
<evidence type="ECO:0000259" key="4">
    <source>
        <dbReference type="Pfam" id="PF17853"/>
    </source>
</evidence>
<name>A0A132N717_9ACTN</name>
<gene>
    <name evidence="5" type="ORF">TH66_03855</name>
    <name evidence="6" type="ORF">TR74_18670</name>
</gene>
<dbReference type="Proteomes" id="UP000070598">
    <property type="component" value="Unassembled WGS sequence"/>
</dbReference>
<feature type="domain" description="PucR C-terminal helix-turn-helix" evidence="3">
    <location>
        <begin position="434"/>
        <end position="492"/>
    </location>
</feature>
<proteinExistence type="inferred from homology"/>
<dbReference type="PANTHER" id="PTHR33744">
    <property type="entry name" value="CARBOHYDRATE DIACID REGULATOR"/>
    <property type="match status" value="1"/>
</dbReference>
<evidence type="ECO:0000259" key="2">
    <source>
        <dbReference type="Pfam" id="PF07905"/>
    </source>
</evidence>
<dbReference type="Pfam" id="PF07905">
    <property type="entry name" value="PucR"/>
    <property type="match status" value="1"/>
</dbReference>
<dbReference type="Pfam" id="PF17853">
    <property type="entry name" value="GGDEF_2"/>
    <property type="match status" value="1"/>
</dbReference>
<dbReference type="InterPro" id="IPR012914">
    <property type="entry name" value="PucR_dom"/>
</dbReference>